<dbReference type="InterPro" id="IPR002909">
    <property type="entry name" value="IPT_dom"/>
</dbReference>
<organism evidence="2 3">
    <name type="scientific">Leptotrombidium deliense</name>
    <dbReference type="NCBI Taxonomy" id="299467"/>
    <lineage>
        <taxon>Eukaryota</taxon>
        <taxon>Metazoa</taxon>
        <taxon>Ecdysozoa</taxon>
        <taxon>Arthropoda</taxon>
        <taxon>Chelicerata</taxon>
        <taxon>Arachnida</taxon>
        <taxon>Acari</taxon>
        <taxon>Acariformes</taxon>
        <taxon>Trombidiformes</taxon>
        <taxon>Prostigmata</taxon>
        <taxon>Anystina</taxon>
        <taxon>Parasitengona</taxon>
        <taxon>Trombiculoidea</taxon>
        <taxon>Trombiculidae</taxon>
        <taxon>Leptotrombidium</taxon>
    </lineage>
</organism>
<keyword evidence="3" id="KW-1185">Reference proteome</keyword>
<dbReference type="CDD" id="cd00603">
    <property type="entry name" value="IPT_PCSR"/>
    <property type="match status" value="1"/>
</dbReference>
<dbReference type="AlphaFoldDB" id="A0A443SF52"/>
<comment type="caution">
    <text evidence="2">The sequence shown here is derived from an EMBL/GenBank/DDBJ whole genome shotgun (WGS) entry which is preliminary data.</text>
</comment>
<reference evidence="2 3" key="1">
    <citation type="journal article" date="2018" name="Gigascience">
        <title>Genomes of trombidid mites reveal novel predicted allergens and laterally-transferred genes associated with secondary metabolism.</title>
        <authorList>
            <person name="Dong X."/>
            <person name="Chaisiri K."/>
            <person name="Xia D."/>
            <person name="Armstrong S.D."/>
            <person name="Fang Y."/>
            <person name="Donnelly M.J."/>
            <person name="Kadowaki T."/>
            <person name="McGarry J.W."/>
            <person name="Darby A.C."/>
            <person name="Makepeace B.L."/>
        </authorList>
    </citation>
    <scope>NUCLEOTIDE SEQUENCE [LARGE SCALE GENOMIC DNA]</scope>
    <source>
        <strain evidence="2">UoL-UT</strain>
    </source>
</reference>
<dbReference type="InterPro" id="IPR031148">
    <property type="entry name" value="Plexin"/>
</dbReference>
<dbReference type="PANTHER" id="PTHR22625">
    <property type="entry name" value="PLEXIN"/>
    <property type="match status" value="1"/>
</dbReference>
<dbReference type="OrthoDB" id="6435691at2759"/>
<sequence length="232" mass="25944">MPRSLCLSDSWHTKYINSSTPIISHINANYEKGAPRIAKGIPAGGIIVKVNGYNLESNRTAPLIYVEVNGMKYTGTCEVNNKYSMKCKSPRVPLEKLDFSKSENEESSPLELDFGFIMDDYKSVMDLNKRKYNPFPKFFMFKNPELFKFSEPGHIKHINPNDYITIDGKNVDLAATKNDVTVKVGSGTCKMMSMSHNKIACIPPDAKSGDIRDVVVTVGDALNFTIGRLIYD</sequence>
<name>A0A443SF52_9ACAR</name>
<protein>
    <submittedName>
        <fullName evidence="2">Plexin-A2-like protein</fullName>
    </submittedName>
</protein>
<dbReference type="PANTHER" id="PTHR22625:SF70">
    <property type="entry name" value="PLEXIN A, ISOFORM A"/>
    <property type="match status" value="1"/>
</dbReference>
<dbReference type="InterPro" id="IPR014756">
    <property type="entry name" value="Ig_E-set"/>
</dbReference>
<evidence type="ECO:0000313" key="2">
    <source>
        <dbReference type="EMBL" id="RWS26146.1"/>
    </source>
</evidence>
<evidence type="ECO:0000259" key="1">
    <source>
        <dbReference type="Pfam" id="PF01833"/>
    </source>
</evidence>
<dbReference type="SUPFAM" id="SSF81296">
    <property type="entry name" value="E set domains"/>
    <property type="match status" value="1"/>
</dbReference>
<accession>A0A443SF52</accession>
<dbReference type="VEuPathDB" id="VectorBase:LDEU005893"/>
<dbReference type="GO" id="GO:0030334">
    <property type="term" value="P:regulation of cell migration"/>
    <property type="evidence" value="ECO:0007669"/>
    <property type="project" value="TreeGrafter"/>
</dbReference>
<evidence type="ECO:0000313" key="3">
    <source>
        <dbReference type="Proteomes" id="UP000288716"/>
    </source>
</evidence>
<dbReference type="InterPro" id="IPR013783">
    <property type="entry name" value="Ig-like_fold"/>
</dbReference>
<proteinExistence type="predicted"/>
<dbReference type="GO" id="GO:0017154">
    <property type="term" value="F:semaphorin receptor activity"/>
    <property type="evidence" value="ECO:0007669"/>
    <property type="project" value="InterPro"/>
</dbReference>
<dbReference type="Gene3D" id="2.60.40.10">
    <property type="entry name" value="Immunoglobulins"/>
    <property type="match status" value="1"/>
</dbReference>
<feature type="domain" description="IPT/TIG" evidence="1">
    <location>
        <begin position="161"/>
        <end position="223"/>
    </location>
</feature>
<dbReference type="STRING" id="299467.A0A443SF52"/>
<dbReference type="GO" id="GO:0002116">
    <property type="term" value="C:semaphorin receptor complex"/>
    <property type="evidence" value="ECO:0007669"/>
    <property type="project" value="TreeGrafter"/>
</dbReference>
<dbReference type="GO" id="GO:0005886">
    <property type="term" value="C:plasma membrane"/>
    <property type="evidence" value="ECO:0007669"/>
    <property type="project" value="TreeGrafter"/>
</dbReference>
<gene>
    <name evidence="2" type="ORF">B4U80_05870</name>
</gene>
<dbReference type="Pfam" id="PF01833">
    <property type="entry name" value="TIG"/>
    <property type="match status" value="1"/>
</dbReference>
<dbReference type="Proteomes" id="UP000288716">
    <property type="component" value="Unassembled WGS sequence"/>
</dbReference>
<dbReference type="EMBL" id="NCKV01003014">
    <property type="protein sequence ID" value="RWS26146.1"/>
    <property type="molecule type" value="Genomic_DNA"/>
</dbReference>